<comment type="caution">
    <text evidence="1">The sequence shown here is derived from an EMBL/GenBank/DDBJ whole genome shotgun (WGS) entry which is preliminary data.</text>
</comment>
<sequence length="36" mass="4352">MSVAFQRLLQRLQLTRSPYFIQGQHHRPFLSRLIVN</sequence>
<evidence type="ECO:0000313" key="1">
    <source>
        <dbReference type="EMBL" id="MFK4440875.1"/>
    </source>
</evidence>
<reference evidence="1 2" key="1">
    <citation type="submission" date="2024-11" db="EMBL/GenBank/DDBJ databases">
        <title>Using genomics to understand microbial adaptation to soil warming.</title>
        <authorList>
            <person name="Deangelis K.M. PhD."/>
        </authorList>
    </citation>
    <scope>NUCLEOTIDE SEQUENCE [LARGE SCALE GENOMIC DNA]</scope>
    <source>
        <strain evidence="1 2">GAS97</strain>
    </source>
</reference>
<organism evidence="1 2">
    <name type="scientific">Caballeronia udeis</name>
    <dbReference type="NCBI Taxonomy" id="1232866"/>
    <lineage>
        <taxon>Bacteria</taxon>
        <taxon>Pseudomonadati</taxon>
        <taxon>Pseudomonadota</taxon>
        <taxon>Betaproteobacteria</taxon>
        <taxon>Burkholderiales</taxon>
        <taxon>Burkholderiaceae</taxon>
        <taxon>Caballeronia</taxon>
    </lineage>
</organism>
<dbReference type="Proteomes" id="UP001620514">
    <property type="component" value="Unassembled WGS sequence"/>
</dbReference>
<keyword evidence="2" id="KW-1185">Reference proteome</keyword>
<protein>
    <submittedName>
        <fullName evidence="1">Uncharacterized protein</fullName>
    </submittedName>
</protein>
<gene>
    <name evidence="1" type="ORF">ABH943_000881</name>
</gene>
<name>A0ABW8MDS5_9BURK</name>
<proteinExistence type="predicted"/>
<accession>A0ABW8MDS5</accession>
<evidence type="ECO:0000313" key="2">
    <source>
        <dbReference type="Proteomes" id="UP001620514"/>
    </source>
</evidence>
<dbReference type="EMBL" id="JBIYDN010000002">
    <property type="protein sequence ID" value="MFK4440875.1"/>
    <property type="molecule type" value="Genomic_DNA"/>
</dbReference>